<keyword evidence="3" id="KW-0347">Helicase</keyword>
<dbReference type="InterPro" id="IPR027417">
    <property type="entry name" value="P-loop_NTPase"/>
</dbReference>
<proteinExistence type="predicted"/>
<evidence type="ECO:0000313" key="8">
    <source>
        <dbReference type="Proteomes" id="UP000439903"/>
    </source>
</evidence>
<dbReference type="AlphaFoldDB" id="A0A8H3X192"/>
<reference evidence="7 8" key="1">
    <citation type="journal article" date="2019" name="Environ. Microbiol.">
        <title>At the nexus of three kingdoms: the genome of the mycorrhizal fungus Gigaspora margarita provides insights into plant, endobacterial and fungal interactions.</title>
        <authorList>
            <person name="Venice F."/>
            <person name="Ghignone S."/>
            <person name="Salvioli di Fossalunga A."/>
            <person name="Amselem J."/>
            <person name="Novero M."/>
            <person name="Xianan X."/>
            <person name="Sedzielewska Toro K."/>
            <person name="Morin E."/>
            <person name="Lipzen A."/>
            <person name="Grigoriev I.V."/>
            <person name="Henrissat B."/>
            <person name="Martin F.M."/>
            <person name="Bonfante P."/>
        </authorList>
    </citation>
    <scope>NUCLEOTIDE SEQUENCE [LARGE SCALE GENOMIC DNA]</scope>
    <source>
        <strain evidence="7 8">BEG34</strain>
    </source>
</reference>
<accession>A0A8H3X192</accession>
<dbReference type="EMBL" id="WTPW01002212">
    <property type="protein sequence ID" value="KAF0391998.1"/>
    <property type="molecule type" value="Genomic_DNA"/>
</dbReference>
<dbReference type="Pfam" id="PF00271">
    <property type="entry name" value="Helicase_C"/>
    <property type="match status" value="1"/>
</dbReference>
<dbReference type="Gene3D" id="3.40.50.300">
    <property type="entry name" value="P-loop containing nucleotide triphosphate hydrolases"/>
    <property type="match status" value="1"/>
</dbReference>
<name>A0A8H3X192_GIGMA</name>
<dbReference type="GO" id="GO:0000965">
    <property type="term" value="P:mitochondrial RNA 3'-end processing"/>
    <property type="evidence" value="ECO:0007669"/>
    <property type="project" value="TreeGrafter"/>
</dbReference>
<keyword evidence="1" id="KW-0547">Nucleotide-binding</keyword>
<evidence type="ECO:0000256" key="1">
    <source>
        <dbReference type="ARBA" id="ARBA00022741"/>
    </source>
</evidence>
<evidence type="ECO:0000313" key="7">
    <source>
        <dbReference type="EMBL" id="KAF0391998.1"/>
    </source>
</evidence>
<dbReference type="PANTHER" id="PTHR12131:SF1">
    <property type="entry name" value="ATP-DEPENDENT RNA HELICASE SUPV3L1, MITOCHONDRIAL-RELATED"/>
    <property type="match status" value="1"/>
</dbReference>
<dbReference type="GO" id="GO:0004386">
    <property type="term" value="F:helicase activity"/>
    <property type="evidence" value="ECO:0007669"/>
    <property type="project" value="UniProtKB-KW"/>
</dbReference>
<keyword evidence="2 7" id="KW-0378">Hydrolase</keyword>
<dbReference type="InterPro" id="IPR001650">
    <property type="entry name" value="Helicase_C-like"/>
</dbReference>
<dbReference type="Proteomes" id="UP000439903">
    <property type="component" value="Unassembled WGS sequence"/>
</dbReference>
<evidence type="ECO:0000259" key="6">
    <source>
        <dbReference type="Pfam" id="PF22527"/>
    </source>
</evidence>
<dbReference type="Pfam" id="PF22527">
    <property type="entry name" value="DEXQc_Suv3"/>
    <property type="match status" value="1"/>
</dbReference>
<dbReference type="PANTHER" id="PTHR12131">
    <property type="entry name" value="ATP-DEPENDENT RNA AND DNA HELICASE"/>
    <property type="match status" value="1"/>
</dbReference>
<evidence type="ECO:0000259" key="5">
    <source>
        <dbReference type="Pfam" id="PF00271"/>
    </source>
</evidence>
<dbReference type="InterPro" id="IPR050699">
    <property type="entry name" value="RNA-DNA_Helicase"/>
</dbReference>
<keyword evidence="8" id="KW-1185">Reference proteome</keyword>
<organism evidence="7 8">
    <name type="scientific">Gigaspora margarita</name>
    <dbReference type="NCBI Taxonomy" id="4874"/>
    <lineage>
        <taxon>Eukaryota</taxon>
        <taxon>Fungi</taxon>
        <taxon>Fungi incertae sedis</taxon>
        <taxon>Mucoromycota</taxon>
        <taxon>Glomeromycotina</taxon>
        <taxon>Glomeromycetes</taxon>
        <taxon>Diversisporales</taxon>
        <taxon>Gigasporaceae</taxon>
        <taxon>Gigaspora</taxon>
    </lineage>
</organism>
<dbReference type="OrthoDB" id="6692397at2759"/>
<sequence>MAWTQALLGLQAKKIHICGETSTVPPVKSICQSDCIVTFSSTSIFSLRCAVTYSSLPPETRLQQAKLFNDPNSGFDVLVASDAIGMGLNLNIRRIVFESIKKSSKSLDKLAGLVLKTLLASDGTREFGFKICTGCDLAEKFEDLARVEGNTFCAIFIHKSLLQIQLNLFQ</sequence>
<gene>
    <name evidence="7" type="ORF">F8M41_010698</name>
</gene>
<evidence type="ECO:0000256" key="4">
    <source>
        <dbReference type="ARBA" id="ARBA00022840"/>
    </source>
</evidence>
<dbReference type="InterPro" id="IPR055206">
    <property type="entry name" value="DEXQc_SUV3"/>
</dbReference>
<keyword evidence="4" id="KW-0067">ATP-binding</keyword>
<protein>
    <submittedName>
        <fullName evidence="7">P-loop containing nucleoside triphosphate hydrolase protein</fullName>
    </submittedName>
</protein>
<feature type="domain" description="ATP-dependent RNA helicase SUV3 DEXQ-box helicase" evidence="6">
    <location>
        <begin position="2"/>
        <end position="33"/>
    </location>
</feature>
<feature type="domain" description="Helicase C-terminal" evidence="5">
    <location>
        <begin position="44"/>
        <end position="109"/>
    </location>
</feature>
<dbReference type="GO" id="GO:0005524">
    <property type="term" value="F:ATP binding"/>
    <property type="evidence" value="ECO:0007669"/>
    <property type="project" value="UniProtKB-KW"/>
</dbReference>
<dbReference type="SUPFAM" id="SSF52540">
    <property type="entry name" value="P-loop containing nucleoside triphosphate hydrolases"/>
    <property type="match status" value="1"/>
</dbReference>
<comment type="caution">
    <text evidence="7">The sequence shown here is derived from an EMBL/GenBank/DDBJ whole genome shotgun (WGS) entry which is preliminary data.</text>
</comment>
<dbReference type="GO" id="GO:0045025">
    <property type="term" value="C:mitochondrial degradosome"/>
    <property type="evidence" value="ECO:0007669"/>
    <property type="project" value="TreeGrafter"/>
</dbReference>
<evidence type="ECO:0000256" key="2">
    <source>
        <dbReference type="ARBA" id="ARBA00022801"/>
    </source>
</evidence>
<dbReference type="GO" id="GO:0016787">
    <property type="term" value="F:hydrolase activity"/>
    <property type="evidence" value="ECO:0007669"/>
    <property type="project" value="UniProtKB-KW"/>
</dbReference>
<evidence type="ECO:0000256" key="3">
    <source>
        <dbReference type="ARBA" id="ARBA00022806"/>
    </source>
</evidence>